<dbReference type="Gene3D" id="2.120.10.30">
    <property type="entry name" value="TolB, C-terminal domain"/>
    <property type="match status" value="1"/>
</dbReference>
<evidence type="ECO:0000313" key="3">
    <source>
        <dbReference type="Proteomes" id="UP000501802"/>
    </source>
</evidence>
<organism evidence="2 3">
    <name type="scientific">Spirosoma aureum</name>
    <dbReference type="NCBI Taxonomy" id="2692134"/>
    <lineage>
        <taxon>Bacteria</taxon>
        <taxon>Pseudomonadati</taxon>
        <taxon>Bacteroidota</taxon>
        <taxon>Cytophagia</taxon>
        <taxon>Cytophagales</taxon>
        <taxon>Cytophagaceae</taxon>
        <taxon>Spirosoma</taxon>
    </lineage>
</organism>
<dbReference type="SUPFAM" id="SSF49265">
    <property type="entry name" value="Fibronectin type III"/>
    <property type="match status" value="1"/>
</dbReference>
<dbReference type="InterPro" id="IPR011042">
    <property type="entry name" value="6-blade_b-propeller_TolB-like"/>
</dbReference>
<dbReference type="PANTHER" id="PTHR36842:SF1">
    <property type="entry name" value="PROTEIN TOLB"/>
    <property type="match status" value="1"/>
</dbReference>
<evidence type="ECO:0000313" key="2">
    <source>
        <dbReference type="EMBL" id="QIP16275.1"/>
    </source>
</evidence>
<dbReference type="InterPro" id="IPR015943">
    <property type="entry name" value="WD40/YVTN_repeat-like_dom_sf"/>
</dbReference>
<dbReference type="SUPFAM" id="SSF82171">
    <property type="entry name" value="DPP6 N-terminal domain-like"/>
    <property type="match status" value="1"/>
</dbReference>
<reference evidence="2 3" key="1">
    <citation type="submission" date="2020-03" db="EMBL/GenBank/DDBJ databases">
        <authorList>
            <person name="Kim M.K."/>
        </authorList>
    </citation>
    <scope>NUCLEOTIDE SEQUENCE [LARGE SCALE GENOMIC DNA]</scope>
    <source>
        <strain evidence="2 3">BT328</strain>
    </source>
</reference>
<dbReference type="InterPro" id="IPR011659">
    <property type="entry name" value="WD40"/>
</dbReference>
<dbReference type="AlphaFoldDB" id="A0A6G9AVG0"/>
<dbReference type="EMBL" id="CP050063">
    <property type="protein sequence ID" value="QIP16275.1"/>
    <property type="molecule type" value="Genomic_DNA"/>
</dbReference>
<dbReference type="Proteomes" id="UP000501802">
    <property type="component" value="Chromosome"/>
</dbReference>
<keyword evidence="3" id="KW-1185">Reference proteome</keyword>
<proteinExistence type="inferred from homology"/>
<dbReference type="SUPFAM" id="SSF49452">
    <property type="entry name" value="Starch-binding domain-like"/>
    <property type="match status" value="1"/>
</dbReference>
<sequence length="502" mass="54884">MKRLHNFIVLILLLTTIWGCNEEIYVEPLQYGSISGQILRKKDGNPVHKASVRLNPSGRTVQTDTTGRFRFDTVLAGKYTLQATKEAFRDELTTVEVGGNYGTATVMYIVNENPLPTEPALLNPTTGTSSVSTTTVLKWKSTDPNKDPLTYDVAITREGSMVPTQTATGLTADSLVLKGLDYGTTYYWQVTVSDGVNSVTGKTWSFRTNSFPDVAYVFARRVEGRYQIFASSDGISCIQLTHSGSNWRPVVSPNRKQIAFISNAETDLHLFVMNYDGSNLRRATSVPVSGLMPTDLSFCWSPDGTQLLYPSNNKLYAVQADGSGNGLRLVSQAPAGRFFAGCDWTMQGDRIIARTTGSSVYDNRFVLMAASGKDTSTVWTRVGGRVGNPVFSITGEKILFSYDKIPYQNSQGRQLNALIALLTLGEKQPQDVMALGTDTKTNKPAGTNDLEPHFSPNGAKIIFTNVSNTGTGEATVTTVDFNGQTGQNRASLINVAEMPYWR</sequence>
<dbReference type="Gene3D" id="2.60.40.10">
    <property type="entry name" value="Immunoglobulins"/>
    <property type="match status" value="1"/>
</dbReference>
<dbReference type="PANTHER" id="PTHR36842">
    <property type="entry name" value="PROTEIN TOLB HOMOLOG"/>
    <property type="match status" value="1"/>
</dbReference>
<protein>
    <recommendedName>
        <fullName evidence="4">Fibronectin type-III domain-containing protein</fullName>
    </recommendedName>
</protein>
<dbReference type="InterPro" id="IPR013784">
    <property type="entry name" value="Carb-bd-like_fold"/>
</dbReference>
<dbReference type="InterPro" id="IPR036116">
    <property type="entry name" value="FN3_sf"/>
</dbReference>
<gene>
    <name evidence="2" type="ORF">G8759_28360</name>
</gene>
<dbReference type="Gene3D" id="2.60.40.1120">
    <property type="entry name" value="Carboxypeptidase-like, regulatory domain"/>
    <property type="match status" value="1"/>
</dbReference>
<comment type="similarity">
    <text evidence="1">Belongs to the TolB family.</text>
</comment>
<dbReference type="GO" id="GO:0030246">
    <property type="term" value="F:carbohydrate binding"/>
    <property type="evidence" value="ECO:0007669"/>
    <property type="project" value="InterPro"/>
</dbReference>
<accession>A0A6G9AVG0</accession>
<dbReference type="Pfam" id="PF13620">
    <property type="entry name" value="CarboxypepD_reg"/>
    <property type="match status" value="1"/>
</dbReference>
<name>A0A6G9AVG0_9BACT</name>
<evidence type="ECO:0000256" key="1">
    <source>
        <dbReference type="ARBA" id="ARBA00009820"/>
    </source>
</evidence>
<dbReference type="InterPro" id="IPR013783">
    <property type="entry name" value="Ig-like_fold"/>
</dbReference>
<dbReference type="KEGG" id="spib:G8759_28360"/>
<dbReference type="RefSeq" id="WP_167216015.1">
    <property type="nucleotide sequence ID" value="NZ_CP050063.1"/>
</dbReference>
<dbReference type="Gene3D" id="2.130.10.10">
    <property type="entry name" value="YVTN repeat-like/Quinoprotein amine dehydrogenase"/>
    <property type="match status" value="1"/>
</dbReference>
<evidence type="ECO:0008006" key="4">
    <source>
        <dbReference type="Google" id="ProtNLM"/>
    </source>
</evidence>
<dbReference type="Pfam" id="PF07676">
    <property type="entry name" value="PD40"/>
    <property type="match status" value="1"/>
</dbReference>